<evidence type="ECO:0000313" key="2">
    <source>
        <dbReference type="Proteomes" id="UP001652431"/>
    </source>
</evidence>
<comment type="caution">
    <text evidence="1">The sequence shown here is derived from an EMBL/GenBank/DDBJ whole genome shotgun (WGS) entry which is preliminary data.</text>
</comment>
<accession>A0ABT2RIU3</accession>
<evidence type="ECO:0008006" key="3">
    <source>
        <dbReference type="Google" id="ProtNLM"/>
    </source>
</evidence>
<proteinExistence type="predicted"/>
<dbReference type="Proteomes" id="UP001652431">
    <property type="component" value="Unassembled WGS sequence"/>
</dbReference>
<evidence type="ECO:0000313" key="1">
    <source>
        <dbReference type="EMBL" id="MCU6685332.1"/>
    </source>
</evidence>
<organism evidence="1 2">
    <name type="scientific">Dorea acetigenes</name>
    <dbReference type="NCBI Taxonomy" id="2981787"/>
    <lineage>
        <taxon>Bacteria</taxon>
        <taxon>Bacillati</taxon>
        <taxon>Bacillota</taxon>
        <taxon>Clostridia</taxon>
        <taxon>Lachnospirales</taxon>
        <taxon>Lachnospiraceae</taxon>
        <taxon>Dorea</taxon>
    </lineage>
</organism>
<keyword evidence="2" id="KW-1185">Reference proteome</keyword>
<gene>
    <name evidence="1" type="ORF">OCV99_01980</name>
</gene>
<name>A0ABT2RIU3_9FIRM</name>
<reference evidence="1 2" key="1">
    <citation type="journal article" date="2021" name="ISME Commun">
        <title>Automated analysis of genomic sequences facilitates high-throughput and comprehensive description of bacteria.</title>
        <authorList>
            <person name="Hitch T.C.A."/>
        </authorList>
    </citation>
    <scope>NUCLEOTIDE SEQUENCE [LARGE SCALE GENOMIC DNA]</scope>
    <source>
        <strain evidence="1 2">Sanger_03</strain>
    </source>
</reference>
<protein>
    <recommendedName>
        <fullName evidence="3">DUF3168 domain-containing protein</fullName>
    </recommendedName>
</protein>
<dbReference type="RefSeq" id="WP_158367625.1">
    <property type="nucleotide sequence ID" value="NZ_JAOQJU010000001.1"/>
</dbReference>
<sequence>MIEKLIADYLNSNLETSVYLETPETPPASYVLIEKTGSSEENYIYSATLAIQSYAESLICAAELNEKIKKLMHNAVKLNEICKSKLNSDYNYTDTATKRYRYQAVFDVTYY</sequence>
<dbReference type="EMBL" id="JAOQJU010000001">
    <property type="protein sequence ID" value="MCU6685332.1"/>
    <property type="molecule type" value="Genomic_DNA"/>
</dbReference>